<dbReference type="AlphaFoldDB" id="A0A0F9TCM1"/>
<name>A0A0F9TCM1_9ZZZZ</name>
<accession>A0A0F9TCM1</accession>
<protein>
    <submittedName>
        <fullName evidence="1">Uncharacterized protein</fullName>
    </submittedName>
</protein>
<sequence length="69" mass="8103">MDLDFNLCIDDECPSRDWCFRYTASPVKLGQAFFRESPHTGDDTVCIMFVSNKKRGKRSTFHKRVEKIK</sequence>
<comment type="caution">
    <text evidence="1">The sequence shown here is derived from an EMBL/GenBank/DDBJ whole genome shotgun (WGS) entry which is preliminary data.</text>
</comment>
<proteinExistence type="predicted"/>
<organism evidence="1">
    <name type="scientific">marine sediment metagenome</name>
    <dbReference type="NCBI Taxonomy" id="412755"/>
    <lineage>
        <taxon>unclassified sequences</taxon>
        <taxon>metagenomes</taxon>
        <taxon>ecological metagenomes</taxon>
    </lineage>
</organism>
<dbReference type="EMBL" id="LAZR01000254">
    <property type="protein sequence ID" value="KKN78985.1"/>
    <property type="molecule type" value="Genomic_DNA"/>
</dbReference>
<gene>
    <name evidence="1" type="ORF">LCGC14_0344610</name>
</gene>
<evidence type="ECO:0000313" key="1">
    <source>
        <dbReference type="EMBL" id="KKN78985.1"/>
    </source>
</evidence>
<reference evidence="1" key="1">
    <citation type="journal article" date="2015" name="Nature">
        <title>Complex archaea that bridge the gap between prokaryotes and eukaryotes.</title>
        <authorList>
            <person name="Spang A."/>
            <person name="Saw J.H."/>
            <person name="Jorgensen S.L."/>
            <person name="Zaremba-Niedzwiedzka K."/>
            <person name="Martijn J."/>
            <person name="Lind A.E."/>
            <person name="van Eijk R."/>
            <person name="Schleper C."/>
            <person name="Guy L."/>
            <person name="Ettema T.J."/>
        </authorList>
    </citation>
    <scope>NUCLEOTIDE SEQUENCE</scope>
</reference>